<organism evidence="1 2">
    <name type="scientific">Araneus ventricosus</name>
    <name type="common">Orbweaver spider</name>
    <name type="synonym">Epeira ventricosa</name>
    <dbReference type="NCBI Taxonomy" id="182803"/>
    <lineage>
        <taxon>Eukaryota</taxon>
        <taxon>Metazoa</taxon>
        <taxon>Ecdysozoa</taxon>
        <taxon>Arthropoda</taxon>
        <taxon>Chelicerata</taxon>
        <taxon>Arachnida</taxon>
        <taxon>Araneae</taxon>
        <taxon>Araneomorphae</taxon>
        <taxon>Entelegynae</taxon>
        <taxon>Araneoidea</taxon>
        <taxon>Araneidae</taxon>
        <taxon>Araneus</taxon>
    </lineage>
</organism>
<dbReference type="Proteomes" id="UP000499080">
    <property type="component" value="Unassembled WGS sequence"/>
</dbReference>
<accession>A0A4Y2G890</accession>
<gene>
    <name evidence="1" type="ORF">AVEN_55200_1</name>
</gene>
<name>A0A4Y2G890_ARAVE</name>
<proteinExistence type="predicted"/>
<sequence length="95" mass="10558">MEESRVGCLFSNLLAELREQSKRGGLYVMPSLFTLRATQPPEIGAMAKITPSSRGLRKSHAFIGADVTGDEDSKQALRKLCVQEYTGTTEFLEYE</sequence>
<dbReference type="EMBL" id="BGPR01001236">
    <property type="protein sequence ID" value="GBM48986.1"/>
    <property type="molecule type" value="Genomic_DNA"/>
</dbReference>
<evidence type="ECO:0000313" key="1">
    <source>
        <dbReference type="EMBL" id="GBM48986.1"/>
    </source>
</evidence>
<keyword evidence="2" id="KW-1185">Reference proteome</keyword>
<evidence type="ECO:0000313" key="2">
    <source>
        <dbReference type="Proteomes" id="UP000499080"/>
    </source>
</evidence>
<protein>
    <submittedName>
        <fullName evidence="1">Uncharacterized protein</fullName>
    </submittedName>
</protein>
<dbReference type="AlphaFoldDB" id="A0A4Y2G890"/>
<comment type="caution">
    <text evidence="1">The sequence shown here is derived from an EMBL/GenBank/DDBJ whole genome shotgun (WGS) entry which is preliminary data.</text>
</comment>
<reference evidence="1 2" key="1">
    <citation type="journal article" date="2019" name="Sci. Rep.">
        <title>Orb-weaving spider Araneus ventricosus genome elucidates the spidroin gene catalogue.</title>
        <authorList>
            <person name="Kono N."/>
            <person name="Nakamura H."/>
            <person name="Ohtoshi R."/>
            <person name="Moran D.A.P."/>
            <person name="Shinohara A."/>
            <person name="Yoshida Y."/>
            <person name="Fujiwara M."/>
            <person name="Mori M."/>
            <person name="Tomita M."/>
            <person name="Arakawa K."/>
        </authorList>
    </citation>
    <scope>NUCLEOTIDE SEQUENCE [LARGE SCALE GENOMIC DNA]</scope>
</reference>